<dbReference type="EMBL" id="HACA01032129">
    <property type="protein sequence ID" value="CDW49490.1"/>
    <property type="molecule type" value="Transcribed_RNA"/>
</dbReference>
<sequence length="50" mass="6097">SREVIKFYGFILSYQVSTYVKYIHTYKYTHIYIHLNLQRTYFVDTKGKVA</sequence>
<proteinExistence type="predicted"/>
<feature type="non-terminal residue" evidence="1">
    <location>
        <position position="1"/>
    </location>
</feature>
<accession>A0A0K2VGK1</accession>
<dbReference type="AlphaFoldDB" id="A0A0K2VGK1"/>
<name>A0A0K2VGK1_LEPSM</name>
<protein>
    <submittedName>
        <fullName evidence="1">Uncharacterized protein</fullName>
    </submittedName>
</protein>
<reference evidence="1" key="1">
    <citation type="submission" date="2014-05" db="EMBL/GenBank/DDBJ databases">
        <authorList>
            <person name="Chronopoulou M."/>
        </authorList>
    </citation>
    <scope>NUCLEOTIDE SEQUENCE</scope>
    <source>
        <tissue evidence="1">Whole organism</tissue>
    </source>
</reference>
<evidence type="ECO:0000313" key="1">
    <source>
        <dbReference type="EMBL" id="CDW49490.1"/>
    </source>
</evidence>
<organism evidence="1">
    <name type="scientific">Lepeophtheirus salmonis</name>
    <name type="common">Salmon louse</name>
    <name type="synonym">Caligus salmonis</name>
    <dbReference type="NCBI Taxonomy" id="72036"/>
    <lineage>
        <taxon>Eukaryota</taxon>
        <taxon>Metazoa</taxon>
        <taxon>Ecdysozoa</taxon>
        <taxon>Arthropoda</taxon>
        <taxon>Crustacea</taxon>
        <taxon>Multicrustacea</taxon>
        <taxon>Hexanauplia</taxon>
        <taxon>Copepoda</taxon>
        <taxon>Siphonostomatoida</taxon>
        <taxon>Caligidae</taxon>
        <taxon>Lepeophtheirus</taxon>
    </lineage>
</organism>